<reference evidence="2 3" key="1">
    <citation type="submission" date="2023-07" db="EMBL/GenBank/DDBJ databases">
        <title>Genomic Encyclopedia of Type Strains, Phase IV (KMG-IV): sequencing the most valuable type-strain genomes for metagenomic binning, comparative biology and taxonomic classification.</title>
        <authorList>
            <person name="Goeker M."/>
        </authorList>
    </citation>
    <scope>NUCLEOTIDE SEQUENCE [LARGE SCALE GENOMIC DNA]</scope>
    <source>
        <strain evidence="2 3">DSM 18695</strain>
    </source>
</reference>
<dbReference type="EMBL" id="JAUSVS010000001">
    <property type="protein sequence ID" value="MDQ0462954.1"/>
    <property type="molecule type" value="Genomic_DNA"/>
</dbReference>
<evidence type="ECO:0000313" key="3">
    <source>
        <dbReference type="Proteomes" id="UP001228905"/>
    </source>
</evidence>
<evidence type="ECO:0000313" key="2">
    <source>
        <dbReference type="EMBL" id="MDQ0462954.1"/>
    </source>
</evidence>
<proteinExistence type="predicted"/>
<sequence>MTRPHWFEFLIGNALVILPLGLGMFWFGWLGISRGDNGYCALAIICLVAGFFANRAYERVRHYLDWEREWNALAPKRKH</sequence>
<keyword evidence="1" id="KW-1133">Transmembrane helix</keyword>
<name>A0ABU0ILS3_9CAUL</name>
<keyword evidence="1" id="KW-0472">Membrane</keyword>
<accession>A0ABU0ILS3</accession>
<comment type="caution">
    <text evidence="2">The sequence shown here is derived from an EMBL/GenBank/DDBJ whole genome shotgun (WGS) entry which is preliminary data.</text>
</comment>
<dbReference type="RefSeq" id="WP_307346021.1">
    <property type="nucleotide sequence ID" value="NZ_JAUSVS010000001.1"/>
</dbReference>
<keyword evidence="3" id="KW-1185">Reference proteome</keyword>
<evidence type="ECO:0000256" key="1">
    <source>
        <dbReference type="SAM" id="Phobius"/>
    </source>
</evidence>
<feature type="transmembrane region" description="Helical" evidence="1">
    <location>
        <begin position="6"/>
        <end position="27"/>
    </location>
</feature>
<protein>
    <submittedName>
        <fullName evidence="2">Uncharacterized protein</fullName>
    </submittedName>
</protein>
<feature type="transmembrane region" description="Helical" evidence="1">
    <location>
        <begin position="39"/>
        <end position="57"/>
    </location>
</feature>
<dbReference type="Proteomes" id="UP001228905">
    <property type="component" value="Unassembled WGS sequence"/>
</dbReference>
<keyword evidence="1" id="KW-0812">Transmembrane</keyword>
<gene>
    <name evidence="2" type="ORF">QO010_000702</name>
</gene>
<organism evidence="2 3">
    <name type="scientific">Caulobacter ginsengisoli</name>
    <dbReference type="NCBI Taxonomy" id="400775"/>
    <lineage>
        <taxon>Bacteria</taxon>
        <taxon>Pseudomonadati</taxon>
        <taxon>Pseudomonadota</taxon>
        <taxon>Alphaproteobacteria</taxon>
        <taxon>Caulobacterales</taxon>
        <taxon>Caulobacteraceae</taxon>
        <taxon>Caulobacter</taxon>
    </lineage>
</organism>